<dbReference type="PANTHER" id="PTHR16740">
    <property type="entry name" value="CYTOCHROME B5-RELATED PROTEIN-RELATED"/>
    <property type="match status" value="1"/>
</dbReference>
<feature type="transmembrane region" description="Helical" evidence="4">
    <location>
        <begin position="310"/>
        <end position="330"/>
    </location>
</feature>
<keyword evidence="2 4" id="KW-0479">Metal-binding</keyword>
<evidence type="ECO:0000256" key="4">
    <source>
        <dbReference type="RuleBase" id="RU362121"/>
    </source>
</evidence>
<keyword evidence="1 4" id="KW-0349">Heme</keyword>
<proteinExistence type="evidence at transcript level"/>
<feature type="domain" description="Cytochrome b5 heme-binding" evidence="5">
    <location>
        <begin position="52"/>
        <end position="107"/>
    </location>
</feature>
<keyword evidence="3 4" id="KW-0408">Iron</keyword>
<protein>
    <submittedName>
        <fullName evidence="6">Fads2a</fullName>
    </submittedName>
</protein>
<feature type="transmembrane region" description="Helical" evidence="4">
    <location>
        <begin position="145"/>
        <end position="164"/>
    </location>
</feature>
<dbReference type="Pfam" id="PF00487">
    <property type="entry name" value="FA_desaturase"/>
    <property type="match status" value="1"/>
</dbReference>
<evidence type="ECO:0000259" key="5">
    <source>
        <dbReference type="PROSITE" id="PS50255"/>
    </source>
</evidence>
<keyword evidence="4" id="KW-0812">Transmembrane</keyword>
<dbReference type="InterPro" id="IPR053100">
    <property type="entry name" value="Cytochrome_b5-related"/>
</dbReference>
<reference evidence="6" key="1">
    <citation type="submission" date="2019-09" db="EMBL/GenBank/DDBJ databases">
        <authorList>
            <person name="Ting S.Y."/>
            <person name="Chong A.S.-C."/>
            <person name="Kuah M.K."/>
        </authorList>
    </citation>
    <scope>NUCLEOTIDE SEQUENCE</scope>
</reference>
<dbReference type="InterPro" id="IPR001199">
    <property type="entry name" value="Cyt_B5-like_heme/steroid-bd"/>
</dbReference>
<keyword evidence="4" id="KW-0472">Membrane</keyword>
<dbReference type="GO" id="GO:0006629">
    <property type="term" value="P:lipid metabolic process"/>
    <property type="evidence" value="ECO:0007669"/>
    <property type="project" value="InterPro"/>
</dbReference>
<dbReference type="PROSITE" id="PS00191">
    <property type="entry name" value="CYTOCHROME_B5_1"/>
    <property type="match status" value="1"/>
</dbReference>
<dbReference type="AlphaFoldDB" id="A0A6M8PB82"/>
<feature type="transmembrane region" description="Helical" evidence="4">
    <location>
        <begin position="251"/>
        <end position="268"/>
    </location>
</feature>
<comment type="similarity">
    <text evidence="4">Belongs to the cytochrome b5 family.</text>
</comment>
<comment type="caution">
    <text evidence="4">Lacks conserved residue(s) required for the propagation of feature annotation.</text>
</comment>
<dbReference type="InterPro" id="IPR018506">
    <property type="entry name" value="Cyt_B5_heme-BS"/>
</dbReference>
<dbReference type="EMBL" id="MN481618">
    <property type="protein sequence ID" value="QKG32711.1"/>
    <property type="molecule type" value="mRNA"/>
</dbReference>
<sequence length="442" mass="51214">MAPREGDPKSGTISNIKLTAYKKFPTNYPHTTFEQWLSGKRIDDDVGPYWRVHNKLYDLTEFIDKHPGGRTWLQVTKGTDITEAFESAHISERPEGLLQKYFVKDITTPRNSPYTFHENGFYKTLKRKVRPILKKTGKGPSWKSVLIQDGLALAFVLLTFASTVSSSYTLAVFAGIALTLMTICAHNYFHQRDNWRMYYFDLSLLPSHEWRVTHALSHHLYTNTANDIEISSLEPFWEFLPKPDKIFIQRYAGYIYELAIMATLYLIATLQRMYDIWAGKTPLRPEYFLVFFELLLMAVISPSFWMALKLFLIIHVTFSIVFLNIGMTAAHHHPDIFHDGDRMRDNPDWGLCQLDAVRERIEMTGNLFLVLISFGDHTLHHLLPTVDHSRLHDLYPAFLETCKEFNIPFSFMTWPSLVAGKYMQMARTTTNNNHPGYKPKAS</sequence>
<accession>A0A6M8PB82</accession>
<dbReference type="Gene3D" id="3.10.120.10">
    <property type="entry name" value="Cytochrome b5-like heme/steroid binding domain"/>
    <property type="match status" value="1"/>
</dbReference>
<dbReference type="SUPFAM" id="SSF55856">
    <property type="entry name" value="Cytochrome b5-like heme/steroid binding domain"/>
    <property type="match status" value="1"/>
</dbReference>
<dbReference type="Pfam" id="PF00173">
    <property type="entry name" value="Cyt-b5"/>
    <property type="match status" value="1"/>
</dbReference>
<feature type="transmembrane region" description="Helical" evidence="4">
    <location>
        <begin position="170"/>
        <end position="189"/>
    </location>
</feature>
<feature type="transmembrane region" description="Helical" evidence="4">
    <location>
        <begin position="288"/>
        <end position="305"/>
    </location>
</feature>
<evidence type="ECO:0000256" key="3">
    <source>
        <dbReference type="ARBA" id="ARBA00023004"/>
    </source>
</evidence>
<dbReference type="GO" id="GO:0046872">
    <property type="term" value="F:metal ion binding"/>
    <property type="evidence" value="ECO:0007669"/>
    <property type="project" value="UniProtKB-UniRule"/>
</dbReference>
<name>A0A6M8PB82_9EUCA</name>
<dbReference type="PANTHER" id="PTHR16740:SF1">
    <property type="entry name" value="CYTOCHROME B5-RELATED PROTEIN-RELATED"/>
    <property type="match status" value="1"/>
</dbReference>
<dbReference type="PROSITE" id="PS50255">
    <property type="entry name" value="CYTOCHROME_B5_2"/>
    <property type="match status" value="1"/>
</dbReference>
<dbReference type="SMART" id="SM01117">
    <property type="entry name" value="Cyt-b5"/>
    <property type="match status" value="1"/>
</dbReference>
<evidence type="ECO:0000313" key="6">
    <source>
        <dbReference type="EMBL" id="QKG32711.1"/>
    </source>
</evidence>
<dbReference type="InterPro" id="IPR005804">
    <property type="entry name" value="FA_desaturase_dom"/>
</dbReference>
<evidence type="ECO:0000256" key="1">
    <source>
        <dbReference type="ARBA" id="ARBA00022617"/>
    </source>
</evidence>
<dbReference type="PRINTS" id="PR00363">
    <property type="entry name" value="CYTOCHROMEB5"/>
</dbReference>
<dbReference type="InterPro" id="IPR036400">
    <property type="entry name" value="Cyt_B5-like_heme/steroid_sf"/>
</dbReference>
<organism evidence="6">
    <name type="scientific">Gecarcoidea lalandii</name>
    <dbReference type="NCBI Taxonomy" id="364883"/>
    <lineage>
        <taxon>Eukaryota</taxon>
        <taxon>Metazoa</taxon>
        <taxon>Ecdysozoa</taxon>
        <taxon>Arthropoda</taxon>
        <taxon>Crustacea</taxon>
        <taxon>Multicrustacea</taxon>
        <taxon>Malacostraca</taxon>
        <taxon>Eumalacostraca</taxon>
        <taxon>Eucarida</taxon>
        <taxon>Decapoda</taxon>
        <taxon>Pleocyemata</taxon>
        <taxon>Brachyura</taxon>
        <taxon>Eubrachyura</taxon>
        <taxon>Grapsoidea</taxon>
        <taxon>Gecarcinidae</taxon>
        <taxon>Gecarcoidea</taxon>
    </lineage>
</organism>
<dbReference type="GO" id="GO:0020037">
    <property type="term" value="F:heme binding"/>
    <property type="evidence" value="ECO:0007669"/>
    <property type="project" value="UniProtKB-UniRule"/>
</dbReference>
<keyword evidence="4" id="KW-1133">Transmembrane helix</keyword>
<evidence type="ECO:0000256" key="2">
    <source>
        <dbReference type="ARBA" id="ARBA00022723"/>
    </source>
</evidence>